<dbReference type="RefSeq" id="XP_013401032.1">
    <property type="nucleotide sequence ID" value="XM_013545578.1"/>
</dbReference>
<dbReference type="STRING" id="7574.A0A1S3IS53"/>
<dbReference type="GO" id="GO:0005737">
    <property type="term" value="C:cytoplasm"/>
    <property type="evidence" value="ECO:0007669"/>
    <property type="project" value="UniProtKB-SubCell"/>
</dbReference>
<comment type="similarity">
    <text evidence="3">Belongs to the IRAK1BP1 family.</text>
</comment>
<dbReference type="InterPro" id="IPR030312">
    <property type="entry name" value="IRAK1BP1"/>
</dbReference>
<dbReference type="AlphaFoldDB" id="A0A1S3IS53"/>
<dbReference type="Proteomes" id="UP000085678">
    <property type="component" value="Unplaced"/>
</dbReference>
<evidence type="ECO:0000256" key="2">
    <source>
        <dbReference type="ARBA" id="ARBA00004496"/>
    </source>
</evidence>
<feature type="region of interest" description="Disordered" evidence="6">
    <location>
        <begin position="1"/>
        <end position="21"/>
    </location>
</feature>
<dbReference type="InterPro" id="IPR007497">
    <property type="entry name" value="SIMPL/DUF541"/>
</dbReference>
<dbReference type="Gene3D" id="3.30.110.170">
    <property type="entry name" value="Protein of unknown function (DUF541), domain 1"/>
    <property type="match status" value="1"/>
</dbReference>
<dbReference type="PANTHER" id="PTHR18842">
    <property type="entry name" value="INTERLEUKIN-1 RECEPTOR-ASSOCIATED KINASE 1-BINDING PROTEIN 1"/>
    <property type="match status" value="1"/>
</dbReference>
<evidence type="ECO:0000256" key="4">
    <source>
        <dbReference type="ARBA" id="ARBA00022490"/>
    </source>
</evidence>
<sequence length="247" mass="27809">MYRPTQIYASFSNPADDDRNKAKGEVDLKKDKCARMRQVQVQALGEISFPPDRCKVTIVSSSRKDNVQEAKNSVTRRLDYILQVLHNHQVKEGDIQVSKFLKREDSAYAMVSEVTVLFVDFDKCQTVSNFLVEKLDESVKVSSPEFFHSSGRIDMLRRQTCLTAVHNAKIKAQEIARSLNQSVGQAVSVSEDSSSEWEGTGEIAPEQLQHLTQQQRIAMATISCSVKVMAVFELKAHGKTKQNNINK</sequence>
<dbReference type="PANTHER" id="PTHR18842:SF2">
    <property type="entry name" value="INTERLEUKIN-1 RECEPTOR-ASSOCIATED KINASE 1-BINDING PROTEIN 1"/>
    <property type="match status" value="1"/>
</dbReference>
<dbReference type="GeneID" id="106166882"/>
<evidence type="ECO:0000256" key="1">
    <source>
        <dbReference type="ARBA" id="ARBA00004123"/>
    </source>
</evidence>
<keyword evidence="7" id="KW-1185">Reference proteome</keyword>
<name>A0A1S3IS53_LINAN</name>
<keyword evidence="8" id="KW-0675">Receptor</keyword>
<evidence type="ECO:0000313" key="8">
    <source>
        <dbReference type="RefSeq" id="XP_013401032.1"/>
    </source>
</evidence>
<proteinExistence type="inferred from homology"/>
<evidence type="ECO:0000256" key="6">
    <source>
        <dbReference type="SAM" id="MobiDB-lite"/>
    </source>
</evidence>
<dbReference type="Pfam" id="PF04402">
    <property type="entry name" value="SIMPL"/>
    <property type="match status" value="1"/>
</dbReference>
<dbReference type="GO" id="GO:0043123">
    <property type="term" value="P:positive regulation of canonical NF-kappaB signal transduction"/>
    <property type="evidence" value="ECO:0007669"/>
    <property type="project" value="InterPro"/>
</dbReference>
<gene>
    <name evidence="8" type="primary">LOC106166882</name>
</gene>
<dbReference type="GO" id="GO:0006955">
    <property type="term" value="P:immune response"/>
    <property type="evidence" value="ECO:0007669"/>
    <property type="project" value="InterPro"/>
</dbReference>
<accession>A0A1S3IS53</accession>
<evidence type="ECO:0000256" key="3">
    <source>
        <dbReference type="ARBA" id="ARBA00005509"/>
    </source>
</evidence>
<dbReference type="Gene3D" id="3.30.70.2970">
    <property type="entry name" value="Protein of unknown function (DUF541), domain 2"/>
    <property type="match status" value="1"/>
</dbReference>
<keyword evidence="5" id="KW-0539">Nucleus</keyword>
<dbReference type="InParanoid" id="A0A1S3IS53"/>
<organism evidence="7 8">
    <name type="scientific">Lingula anatina</name>
    <name type="common">Brachiopod</name>
    <name type="synonym">Lingula unguis</name>
    <dbReference type="NCBI Taxonomy" id="7574"/>
    <lineage>
        <taxon>Eukaryota</taxon>
        <taxon>Metazoa</taxon>
        <taxon>Spiralia</taxon>
        <taxon>Lophotrochozoa</taxon>
        <taxon>Brachiopoda</taxon>
        <taxon>Linguliformea</taxon>
        <taxon>Lingulata</taxon>
        <taxon>Lingulida</taxon>
        <taxon>Linguloidea</taxon>
        <taxon>Lingulidae</taxon>
        <taxon>Lingula</taxon>
    </lineage>
</organism>
<dbReference type="OMA" id="TQTATRE"/>
<keyword evidence="8" id="KW-0418">Kinase</keyword>
<dbReference type="OrthoDB" id="6365554at2759"/>
<dbReference type="KEGG" id="lak:106166882"/>
<comment type="subcellular location">
    <subcellularLocation>
        <location evidence="2">Cytoplasm</location>
    </subcellularLocation>
    <subcellularLocation>
        <location evidence="1">Nucleus</location>
    </subcellularLocation>
</comment>
<reference evidence="8" key="1">
    <citation type="submission" date="2025-08" db="UniProtKB">
        <authorList>
            <consortium name="RefSeq"/>
        </authorList>
    </citation>
    <scope>IDENTIFICATION</scope>
    <source>
        <tissue evidence="8">Gonads</tissue>
    </source>
</reference>
<evidence type="ECO:0000313" key="7">
    <source>
        <dbReference type="Proteomes" id="UP000085678"/>
    </source>
</evidence>
<dbReference type="GO" id="GO:0016301">
    <property type="term" value="F:kinase activity"/>
    <property type="evidence" value="ECO:0007669"/>
    <property type="project" value="UniProtKB-KW"/>
</dbReference>
<keyword evidence="4" id="KW-0963">Cytoplasm</keyword>
<protein>
    <submittedName>
        <fullName evidence="8">Interleukin-1 receptor-associated kinase 1-binding protein 1</fullName>
    </submittedName>
</protein>
<evidence type="ECO:0000256" key="5">
    <source>
        <dbReference type="ARBA" id="ARBA00023242"/>
    </source>
</evidence>
<keyword evidence="8" id="KW-0808">Transferase</keyword>
<dbReference type="GO" id="GO:0005634">
    <property type="term" value="C:nucleus"/>
    <property type="evidence" value="ECO:0007669"/>
    <property type="project" value="UniProtKB-SubCell"/>
</dbReference>